<keyword evidence="2" id="KW-0812">Transmembrane</keyword>
<keyword evidence="2" id="KW-1133">Transmembrane helix</keyword>
<accession>A0ABV9ZP46</accession>
<feature type="region of interest" description="Disordered" evidence="1">
    <location>
        <begin position="265"/>
        <end position="299"/>
    </location>
</feature>
<evidence type="ECO:0000256" key="1">
    <source>
        <dbReference type="SAM" id="MobiDB-lite"/>
    </source>
</evidence>
<dbReference type="EMBL" id="JBHSKG010000020">
    <property type="protein sequence ID" value="MFC5142003.1"/>
    <property type="molecule type" value="Genomic_DNA"/>
</dbReference>
<evidence type="ECO:0000313" key="3">
    <source>
        <dbReference type="EMBL" id="MFC5142003.1"/>
    </source>
</evidence>
<dbReference type="RefSeq" id="WP_378024137.1">
    <property type="nucleotide sequence ID" value="NZ_JBHSKG010000020.1"/>
</dbReference>
<proteinExistence type="predicted"/>
<keyword evidence="2" id="KW-0472">Membrane</keyword>
<protein>
    <submittedName>
        <fullName evidence="3">Uncharacterized protein</fullName>
    </submittedName>
</protein>
<comment type="caution">
    <text evidence="3">The sequence shown here is derived from an EMBL/GenBank/DDBJ whole genome shotgun (WGS) entry which is preliminary data.</text>
</comment>
<keyword evidence="4" id="KW-1185">Reference proteome</keyword>
<feature type="transmembrane region" description="Helical" evidence="2">
    <location>
        <begin position="193"/>
        <end position="216"/>
    </location>
</feature>
<feature type="transmembrane region" description="Helical" evidence="2">
    <location>
        <begin position="113"/>
        <end position="139"/>
    </location>
</feature>
<dbReference type="Proteomes" id="UP001596175">
    <property type="component" value="Unassembled WGS sequence"/>
</dbReference>
<reference evidence="4" key="1">
    <citation type="journal article" date="2019" name="Int. J. Syst. Evol. Microbiol.">
        <title>The Global Catalogue of Microorganisms (GCM) 10K type strain sequencing project: providing services to taxonomists for standard genome sequencing and annotation.</title>
        <authorList>
            <consortium name="The Broad Institute Genomics Platform"/>
            <consortium name="The Broad Institute Genome Sequencing Center for Infectious Disease"/>
            <person name="Wu L."/>
            <person name="Ma J."/>
        </authorList>
    </citation>
    <scope>NUCLEOTIDE SEQUENCE [LARGE SCALE GENOMIC DNA]</scope>
    <source>
        <strain evidence="4">XZYJ18</strain>
    </source>
</reference>
<feature type="transmembrane region" description="Helical" evidence="2">
    <location>
        <begin position="151"/>
        <end position="172"/>
    </location>
</feature>
<gene>
    <name evidence="3" type="ORF">ACFPK1_27465</name>
</gene>
<sequence>MILLDIYDRRLGRGPRNRLEYEAGRLPPSFDKAIRRCRSVERRAMPRLGRLSQLVVAQEMFTVLVYLLRIADHCQQDLQRRDSRRKVEDAACEAEREAEQIEKYARDAADQELVARYLVGLLPGLLATVALVVLTRWLPANSLVIESPGSLVLQCCLVAGALGSVVSVLARMSSDRTTISVKERSKKMALAAGSFRPIVGAVFGVALYLVFAAGLLPVQPLTAAQPDVGGNVLAFYTITAFLAGFNERWAQDTLVKTVPTRVSDGDGIDSYGGSAPDGATTQRETNRGRGRTSLERRSALPNVASKDGMRGIAGDVRRWLSHH</sequence>
<evidence type="ECO:0000313" key="4">
    <source>
        <dbReference type="Proteomes" id="UP001596175"/>
    </source>
</evidence>
<name>A0ABV9ZP46_9PSEU</name>
<feature type="transmembrane region" description="Helical" evidence="2">
    <location>
        <begin position="228"/>
        <end position="246"/>
    </location>
</feature>
<feature type="compositionally biased region" description="Basic and acidic residues" evidence="1">
    <location>
        <begin position="284"/>
        <end position="298"/>
    </location>
</feature>
<evidence type="ECO:0000256" key="2">
    <source>
        <dbReference type="SAM" id="Phobius"/>
    </source>
</evidence>
<organism evidence="3 4">
    <name type="scientific">Actinomycetospora rhizophila</name>
    <dbReference type="NCBI Taxonomy" id="1416876"/>
    <lineage>
        <taxon>Bacteria</taxon>
        <taxon>Bacillati</taxon>
        <taxon>Actinomycetota</taxon>
        <taxon>Actinomycetes</taxon>
        <taxon>Pseudonocardiales</taxon>
        <taxon>Pseudonocardiaceae</taxon>
        <taxon>Actinomycetospora</taxon>
    </lineage>
</organism>